<protein>
    <submittedName>
        <fullName evidence="1">Uncharacterized protein</fullName>
    </submittedName>
</protein>
<comment type="caution">
    <text evidence="1">The sequence shown here is derived from an EMBL/GenBank/DDBJ whole genome shotgun (WGS) entry which is preliminary data.</text>
</comment>
<dbReference type="EMBL" id="RKLR01000004">
    <property type="protein sequence ID" value="MBX0323862.1"/>
    <property type="molecule type" value="Genomic_DNA"/>
</dbReference>
<dbReference type="AlphaFoldDB" id="A0AAW4PU77"/>
<organism evidence="1 2">
    <name type="scientific">Haloarcula rubra</name>
    <dbReference type="NCBI Taxonomy" id="2487747"/>
    <lineage>
        <taxon>Archaea</taxon>
        <taxon>Methanobacteriati</taxon>
        <taxon>Methanobacteriota</taxon>
        <taxon>Stenosarchaea group</taxon>
        <taxon>Halobacteria</taxon>
        <taxon>Halobacteriales</taxon>
        <taxon>Haloarculaceae</taxon>
        <taxon>Haloarcula</taxon>
    </lineage>
</organism>
<evidence type="ECO:0000313" key="1">
    <source>
        <dbReference type="EMBL" id="MBX0323862.1"/>
    </source>
</evidence>
<dbReference type="RefSeq" id="WP_220618824.1">
    <property type="nucleotide sequence ID" value="NZ_RKLR01000004.1"/>
</dbReference>
<proteinExistence type="predicted"/>
<keyword evidence="2" id="KW-1185">Reference proteome</keyword>
<evidence type="ECO:0000313" key="2">
    <source>
        <dbReference type="Proteomes" id="UP001430377"/>
    </source>
</evidence>
<name>A0AAW4PU77_9EURY</name>
<sequence length="62" mass="7067">MFGNNHNDDTTKLQDAIINEYDLGVSNPKQIAANCDCSESYVKETLNEFRPDWDNDSGFSFM</sequence>
<gene>
    <name evidence="1" type="ORF">EGH21_12560</name>
</gene>
<reference evidence="1 2" key="1">
    <citation type="submission" date="2021-06" db="EMBL/GenBank/DDBJ databases">
        <title>Halomicroarcula sp. a new haloarchaeum isolated from saline soil.</title>
        <authorList>
            <person name="Duran-Viseras A."/>
            <person name="Sanchez-Porro C."/>
            <person name="Ventosa A."/>
        </authorList>
    </citation>
    <scope>NUCLEOTIDE SEQUENCE [LARGE SCALE GENOMIC DNA]</scope>
    <source>
        <strain evidence="1 2">F13</strain>
    </source>
</reference>
<dbReference type="Proteomes" id="UP001430377">
    <property type="component" value="Unassembled WGS sequence"/>
</dbReference>
<accession>A0AAW4PU77</accession>